<keyword evidence="5" id="KW-0472">Membrane</keyword>
<evidence type="ECO:0000313" key="6">
    <source>
        <dbReference type="EMBL" id="CAD5125221.1"/>
    </source>
</evidence>
<comment type="catalytic activity">
    <reaction evidence="5">
        <text>glucuronate acceptor + UDP-alpha-D-glucuronate = acceptor beta-D-glucuronoside + UDP + H(+)</text>
        <dbReference type="Rhea" id="RHEA:21032"/>
        <dbReference type="ChEBI" id="CHEBI:15378"/>
        <dbReference type="ChEBI" id="CHEBI:58052"/>
        <dbReference type="ChEBI" id="CHEBI:58223"/>
        <dbReference type="ChEBI" id="CHEBI:132367"/>
        <dbReference type="ChEBI" id="CHEBI:132368"/>
        <dbReference type="EC" id="2.4.1.17"/>
    </reaction>
</comment>
<comment type="similarity">
    <text evidence="1 4">Belongs to the UDP-glycosyltransferase family.</text>
</comment>
<dbReference type="SUPFAM" id="SSF53756">
    <property type="entry name" value="UDP-Glycosyltransferase/glycogen phosphorylase"/>
    <property type="match status" value="1"/>
</dbReference>
<dbReference type="PANTHER" id="PTHR48043:SF145">
    <property type="entry name" value="FI06409P-RELATED"/>
    <property type="match status" value="1"/>
</dbReference>
<dbReference type="Gene3D" id="3.40.50.2000">
    <property type="entry name" value="Glycogen Phosphorylase B"/>
    <property type="match status" value="1"/>
</dbReference>
<feature type="transmembrane region" description="Helical" evidence="5">
    <location>
        <begin position="452"/>
        <end position="472"/>
    </location>
</feature>
<dbReference type="EC" id="2.4.1.17" evidence="5"/>
<dbReference type="InterPro" id="IPR050271">
    <property type="entry name" value="UDP-glycosyltransferase"/>
</dbReference>
<dbReference type="GO" id="GO:0016020">
    <property type="term" value="C:membrane"/>
    <property type="evidence" value="ECO:0007669"/>
    <property type="project" value="UniProtKB-SubCell"/>
</dbReference>
<comment type="caution">
    <text evidence="6">The sequence shown here is derived from an EMBL/GenBank/DDBJ whole genome shotgun (WGS) entry which is preliminary data.</text>
</comment>
<gene>
    <name evidence="6" type="ORF">DGYR_LOCUS12634</name>
</gene>
<name>A0A7I8WAR1_9ANNE</name>
<protein>
    <recommendedName>
        <fullName evidence="5">UDP-glucuronosyltransferase</fullName>
        <ecNumber evidence="5">2.4.1.17</ecNumber>
    </recommendedName>
</protein>
<keyword evidence="5" id="KW-0812">Transmembrane</keyword>
<dbReference type="AlphaFoldDB" id="A0A7I8WAR1"/>
<dbReference type="EMBL" id="CAJFCJ010000025">
    <property type="protein sequence ID" value="CAD5125221.1"/>
    <property type="molecule type" value="Genomic_DNA"/>
</dbReference>
<accession>A0A7I8WAR1</accession>
<evidence type="ECO:0000256" key="4">
    <source>
        <dbReference type="RuleBase" id="RU003718"/>
    </source>
</evidence>
<dbReference type="PANTHER" id="PTHR48043">
    <property type="entry name" value="EG:EG0003.4 PROTEIN-RELATED"/>
    <property type="match status" value="1"/>
</dbReference>
<dbReference type="GO" id="GO:0015020">
    <property type="term" value="F:glucuronosyltransferase activity"/>
    <property type="evidence" value="ECO:0007669"/>
    <property type="project" value="UniProtKB-EC"/>
</dbReference>
<reference evidence="6 7" key="1">
    <citation type="submission" date="2020-08" db="EMBL/GenBank/DDBJ databases">
        <authorList>
            <person name="Hejnol A."/>
        </authorList>
    </citation>
    <scope>NUCLEOTIDE SEQUENCE [LARGE SCALE GENOMIC DNA]</scope>
</reference>
<evidence type="ECO:0000256" key="2">
    <source>
        <dbReference type="ARBA" id="ARBA00022676"/>
    </source>
</evidence>
<keyword evidence="2 4" id="KW-0328">Glycosyltransferase</keyword>
<dbReference type="CDD" id="cd03784">
    <property type="entry name" value="GT1_Gtf-like"/>
    <property type="match status" value="1"/>
</dbReference>
<dbReference type="Pfam" id="PF00201">
    <property type="entry name" value="UDPGT"/>
    <property type="match status" value="1"/>
</dbReference>
<organism evidence="6 7">
    <name type="scientific">Dimorphilus gyrociliatus</name>
    <dbReference type="NCBI Taxonomy" id="2664684"/>
    <lineage>
        <taxon>Eukaryota</taxon>
        <taxon>Metazoa</taxon>
        <taxon>Spiralia</taxon>
        <taxon>Lophotrochozoa</taxon>
        <taxon>Annelida</taxon>
        <taxon>Polychaeta</taxon>
        <taxon>Polychaeta incertae sedis</taxon>
        <taxon>Dinophilidae</taxon>
        <taxon>Dimorphilus</taxon>
    </lineage>
</organism>
<dbReference type="PROSITE" id="PS00375">
    <property type="entry name" value="UDPGT"/>
    <property type="match status" value="1"/>
</dbReference>
<dbReference type="InterPro" id="IPR035595">
    <property type="entry name" value="UDP_glycos_trans_CS"/>
</dbReference>
<keyword evidence="7" id="KW-1185">Reference proteome</keyword>
<evidence type="ECO:0000313" key="7">
    <source>
        <dbReference type="Proteomes" id="UP000549394"/>
    </source>
</evidence>
<keyword evidence="5" id="KW-1133">Transmembrane helix</keyword>
<keyword evidence="3 4" id="KW-0808">Transferase</keyword>
<evidence type="ECO:0000256" key="1">
    <source>
        <dbReference type="ARBA" id="ARBA00009995"/>
    </source>
</evidence>
<dbReference type="Proteomes" id="UP000549394">
    <property type="component" value="Unassembled WGS sequence"/>
</dbReference>
<evidence type="ECO:0000256" key="3">
    <source>
        <dbReference type="ARBA" id="ARBA00022679"/>
    </source>
</evidence>
<comment type="subcellular location">
    <subcellularLocation>
        <location evidence="5">Membrane</location>
        <topology evidence="5">Single-pass membrane protein</topology>
    </subcellularLocation>
</comment>
<dbReference type="InterPro" id="IPR002213">
    <property type="entry name" value="UDP_glucos_trans"/>
</dbReference>
<proteinExistence type="inferred from homology"/>
<sequence length="475" mass="54921">MEMIHVADRLAAKGHEIHFIIADTLPNANSLKKQYAQFHFHHPINKYDDYSKQGDMDSADLFEAVLRITPIQDMQHNYVGYEELCWNALEDDILFKKLLNIKFDYAIVDYFMMARCLAVIPYKLNIRFSNIGTFWEPWLFRVPSLPSTVPFGWANPYTEKMSLIERLQNAWSMIAFSTYQFYRTPYLNENMVKKYAPEKPEISLTTLLRKADIWLFDSDVAIDYARPYYPNMIEIGGLSTAPSKPLPTDLDEWISSGESEGLVIVSFGSFASSVPQKISERLLDSFVQLPQYKFIIRLTSPVKRIPDNVKVVSWMPQNDLLGCNKTVLFITHCGANGQFESLYHGVPMLNFPIFGDQPYNAKRSEYKGYSKTLSLEKFSPEELTKTIKEIIGNPSFKQKTTSGSKVFRNRPMIPKERAAYWVEHVMDNGAEHLRSYALDMEWYKFLMIDMGFAVYAMFVVFALLTACMLKLFRLS</sequence>
<evidence type="ECO:0000256" key="5">
    <source>
        <dbReference type="RuleBase" id="RU362059"/>
    </source>
</evidence>
<dbReference type="OrthoDB" id="6280089at2759"/>
<dbReference type="FunFam" id="3.40.50.2000:FF:000021">
    <property type="entry name" value="UDP-glucuronosyltransferase"/>
    <property type="match status" value="1"/>
</dbReference>